<dbReference type="RefSeq" id="WP_338202715.1">
    <property type="nucleotide sequence ID" value="NZ_JAEKNR010000144.1"/>
</dbReference>
<dbReference type="PANTHER" id="PTHR33164:SF43">
    <property type="entry name" value="HTH-TYPE TRANSCRIPTIONAL REPRESSOR YETL"/>
    <property type="match status" value="1"/>
</dbReference>
<organism evidence="2 3">
    <name type="scientific">Candidatus Nephthysia bennettiae</name>
    <dbReference type="NCBI Taxonomy" id="3127016"/>
    <lineage>
        <taxon>Bacteria</taxon>
        <taxon>Bacillati</taxon>
        <taxon>Candidatus Dormiibacterota</taxon>
        <taxon>Candidatus Dormibacteria</taxon>
        <taxon>Candidatus Dormibacterales</taxon>
        <taxon>Candidatus Dormibacteraceae</taxon>
        <taxon>Candidatus Nephthysia</taxon>
    </lineage>
</organism>
<dbReference type="GO" id="GO:0003700">
    <property type="term" value="F:DNA-binding transcription factor activity"/>
    <property type="evidence" value="ECO:0007669"/>
    <property type="project" value="InterPro"/>
</dbReference>
<dbReference type="Pfam" id="PF01047">
    <property type="entry name" value="MarR"/>
    <property type="match status" value="1"/>
</dbReference>
<dbReference type="PANTHER" id="PTHR33164">
    <property type="entry name" value="TRANSCRIPTIONAL REGULATOR, MARR FAMILY"/>
    <property type="match status" value="1"/>
</dbReference>
<comment type="caution">
    <text evidence="2">The sequence shown here is derived from an EMBL/GenBank/DDBJ whole genome shotgun (WGS) entry which is preliminary data.</text>
</comment>
<name>A0A934KBM0_9BACT</name>
<gene>
    <name evidence="2" type="ORF">JF922_14245</name>
</gene>
<evidence type="ECO:0000313" key="2">
    <source>
        <dbReference type="EMBL" id="MBJ7599220.1"/>
    </source>
</evidence>
<reference evidence="2" key="1">
    <citation type="submission" date="2020-10" db="EMBL/GenBank/DDBJ databases">
        <title>Ca. Dormibacterota MAGs.</title>
        <authorList>
            <person name="Montgomery K."/>
        </authorList>
    </citation>
    <scope>NUCLEOTIDE SEQUENCE [LARGE SCALE GENOMIC DNA]</scope>
    <source>
        <strain evidence="2">SC8812_S17_10</strain>
    </source>
</reference>
<dbReference type="GO" id="GO:0006950">
    <property type="term" value="P:response to stress"/>
    <property type="evidence" value="ECO:0007669"/>
    <property type="project" value="TreeGrafter"/>
</dbReference>
<proteinExistence type="predicted"/>
<dbReference type="PROSITE" id="PS50995">
    <property type="entry name" value="HTH_MARR_2"/>
    <property type="match status" value="1"/>
</dbReference>
<accession>A0A934KBM0</accession>
<dbReference type="InterPro" id="IPR036388">
    <property type="entry name" value="WH-like_DNA-bd_sf"/>
</dbReference>
<protein>
    <submittedName>
        <fullName evidence="2">MarR family transcriptional regulator</fullName>
    </submittedName>
</protein>
<dbReference type="InterPro" id="IPR000835">
    <property type="entry name" value="HTH_MarR-typ"/>
</dbReference>
<feature type="domain" description="HTH marR-type" evidence="1">
    <location>
        <begin position="1"/>
        <end position="146"/>
    </location>
</feature>
<dbReference type="SUPFAM" id="SSF46785">
    <property type="entry name" value="Winged helix' DNA-binding domain"/>
    <property type="match status" value="1"/>
</dbReference>
<dbReference type="EMBL" id="JAEKNR010000144">
    <property type="protein sequence ID" value="MBJ7599220.1"/>
    <property type="molecule type" value="Genomic_DNA"/>
</dbReference>
<dbReference type="Gene3D" id="1.10.10.10">
    <property type="entry name" value="Winged helix-like DNA-binding domain superfamily/Winged helix DNA-binding domain"/>
    <property type="match status" value="1"/>
</dbReference>
<dbReference type="Proteomes" id="UP000612893">
    <property type="component" value="Unassembled WGS sequence"/>
</dbReference>
<sequence>MISRPQTAARATIERTVADHRAVTRALNSRSEAWQRLDLSMAQMKAVFVLHDLGPLTIGGLAGRLGVGLPATSLLADRLVAGGLAERGRGEDSEDRRRTVLRLSEPGEALAVRLRQGSSQLLASWLEQLSEPDLESLARGLRALAEVASRSPEPVHG</sequence>
<evidence type="ECO:0000313" key="3">
    <source>
        <dbReference type="Proteomes" id="UP000612893"/>
    </source>
</evidence>
<keyword evidence="3" id="KW-1185">Reference proteome</keyword>
<dbReference type="AlphaFoldDB" id="A0A934KBM0"/>
<evidence type="ECO:0000259" key="1">
    <source>
        <dbReference type="PROSITE" id="PS50995"/>
    </source>
</evidence>
<dbReference type="SMART" id="SM00347">
    <property type="entry name" value="HTH_MARR"/>
    <property type="match status" value="1"/>
</dbReference>
<dbReference type="InterPro" id="IPR036390">
    <property type="entry name" value="WH_DNA-bd_sf"/>
</dbReference>
<dbReference type="InterPro" id="IPR039422">
    <property type="entry name" value="MarR/SlyA-like"/>
</dbReference>